<name>A0AAN8UW88_9MAGN</name>
<dbReference type="FunFam" id="3.50.50.60:FF:000138">
    <property type="entry name" value="Flavin-containing monooxygenase"/>
    <property type="match status" value="1"/>
</dbReference>
<comment type="cofactor">
    <cofactor evidence="1 8">
        <name>FAD</name>
        <dbReference type="ChEBI" id="CHEBI:57692"/>
    </cofactor>
</comment>
<dbReference type="SUPFAM" id="SSF51905">
    <property type="entry name" value="FAD/NAD(P)-binding domain"/>
    <property type="match status" value="2"/>
</dbReference>
<organism evidence="9 10">
    <name type="scientific">Dillenia turbinata</name>
    <dbReference type="NCBI Taxonomy" id="194707"/>
    <lineage>
        <taxon>Eukaryota</taxon>
        <taxon>Viridiplantae</taxon>
        <taxon>Streptophyta</taxon>
        <taxon>Embryophyta</taxon>
        <taxon>Tracheophyta</taxon>
        <taxon>Spermatophyta</taxon>
        <taxon>Magnoliopsida</taxon>
        <taxon>eudicotyledons</taxon>
        <taxon>Gunneridae</taxon>
        <taxon>Pentapetalae</taxon>
        <taxon>Dilleniales</taxon>
        <taxon>Dilleniaceae</taxon>
        <taxon>Dillenia</taxon>
    </lineage>
</organism>
<evidence type="ECO:0000256" key="5">
    <source>
        <dbReference type="ARBA" id="ARBA00022857"/>
    </source>
</evidence>
<dbReference type="PRINTS" id="PR00370">
    <property type="entry name" value="FMOXYGENASE"/>
</dbReference>
<evidence type="ECO:0000256" key="6">
    <source>
        <dbReference type="ARBA" id="ARBA00023002"/>
    </source>
</evidence>
<dbReference type="PANTHER" id="PTHR23023">
    <property type="entry name" value="DIMETHYLANILINE MONOOXYGENASE"/>
    <property type="match status" value="1"/>
</dbReference>
<protein>
    <recommendedName>
        <fullName evidence="8">Flavin-containing monooxygenase</fullName>
        <ecNumber evidence="8">1.-.-.-</ecNumber>
    </recommendedName>
</protein>
<evidence type="ECO:0000256" key="2">
    <source>
        <dbReference type="ARBA" id="ARBA00009183"/>
    </source>
</evidence>
<dbReference type="InterPro" id="IPR050346">
    <property type="entry name" value="FMO-like"/>
</dbReference>
<evidence type="ECO:0000256" key="7">
    <source>
        <dbReference type="ARBA" id="ARBA00023033"/>
    </source>
</evidence>
<evidence type="ECO:0000256" key="8">
    <source>
        <dbReference type="RuleBase" id="RU361177"/>
    </source>
</evidence>
<evidence type="ECO:0000256" key="4">
    <source>
        <dbReference type="ARBA" id="ARBA00022827"/>
    </source>
</evidence>
<evidence type="ECO:0000256" key="3">
    <source>
        <dbReference type="ARBA" id="ARBA00022630"/>
    </source>
</evidence>
<dbReference type="AlphaFoldDB" id="A0AAN8UW88"/>
<dbReference type="GO" id="GO:0004499">
    <property type="term" value="F:N,N-dimethylaniline monooxygenase activity"/>
    <property type="evidence" value="ECO:0007669"/>
    <property type="project" value="InterPro"/>
</dbReference>
<dbReference type="GO" id="GO:0050660">
    <property type="term" value="F:flavin adenine dinucleotide binding"/>
    <property type="evidence" value="ECO:0007669"/>
    <property type="project" value="InterPro"/>
</dbReference>
<dbReference type="EC" id="1.-.-.-" evidence="8"/>
<comment type="caution">
    <text evidence="9">The sequence shown here is derived from an EMBL/GenBank/DDBJ whole genome shotgun (WGS) entry which is preliminary data.</text>
</comment>
<dbReference type="Pfam" id="PF00743">
    <property type="entry name" value="FMO-like"/>
    <property type="match status" value="2"/>
</dbReference>
<dbReference type="InterPro" id="IPR020946">
    <property type="entry name" value="Flavin_mOase-like"/>
</dbReference>
<dbReference type="InterPro" id="IPR036188">
    <property type="entry name" value="FAD/NAD-bd_sf"/>
</dbReference>
<dbReference type="PIRSF" id="PIRSF000332">
    <property type="entry name" value="FMO"/>
    <property type="match status" value="1"/>
</dbReference>
<dbReference type="GO" id="GO:0050661">
    <property type="term" value="F:NADP binding"/>
    <property type="evidence" value="ECO:0007669"/>
    <property type="project" value="InterPro"/>
</dbReference>
<evidence type="ECO:0000313" key="9">
    <source>
        <dbReference type="EMBL" id="KAK6920299.1"/>
    </source>
</evidence>
<keyword evidence="6 8" id="KW-0560">Oxidoreductase</keyword>
<sequence>MGSVKVAVIGAGMAGLVAARELQREGHNVVVFEKSDKVGGTWAYDPRVETDLLGLDPDRERVHSSLYASLRTNLPRQVLGFLDYPFLTREGGDLRNYPGHEEVLWFLTTFAEYFGLVELIRFGCNVVRVEQVEGSPDEWIVEWCTSGCDHMEVFEAVVVCTGRYSEPKIAEFPGINLWPGLQMHSHNYRTPEPFRDKIVVIIGAAASALDISKDVSTVTKEVHLASRTPNVEFAKLESRNNTWQHSMIKCAHEDGKVEFHDGSFTYADTIIHCTGYHYPFLKTNGIVNVDDNRVWPLYRHIFPPCLAPRLSFVGVPYRSILSLIAELQSKWVAKVLSGKLLLPSKEEMTTSVQQLY</sequence>
<proteinExistence type="inferred from homology"/>
<keyword evidence="3 8" id="KW-0285">Flavoprotein</keyword>
<dbReference type="EMBL" id="JBAMMX010000021">
    <property type="protein sequence ID" value="KAK6920299.1"/>
    <property type="molecule type" value="Genomic_DNA"/>
</dbReference>
<gene>
    <name evidence="9" type="ORF">RJ641_016203</name>
</gene>
<dbReference type="Gene3D" id="3.50.50.60">
    <property type="entry name" value="FAD/NAD(P)-binding domain"/>
    <property type="match status" value="2"/>
</dbReference>
<comment type="similarity">
    <text evidence="2 8">Belongs to the FMO family.</text>
</comment>
<evidence type="ECO:0000313" key="10">
    <source>
        <dbReference type="Proteomes" id="UP001370490"/>
    </source>
</evidence>
<keyword evidence="4 8" id="KW-0274">FAD</keyword>
<dbReference type="InterPro" id="IPR000960">
    <property type="entry name" value="Flavin_mOase"/>
</dbReference>
<reference evidence="9 10" key="1">
    <citation type="submission" date="2023-12" db="EMBL/GenBank/DDBJ databases">
        <title>A high-quality genome assembly for Dillenia turbinata (Dilleniales).</title>
        <authorList>
            <person name="Chanderbali A."/>
        </authorList>
    </citation>
    <scope>NUCLEOTIDE SEQUENCE [LARGE SCALE GENOMIC DNA]</scope>
    <source>
        <strain evidence="9">LSX21</strain>
        <tissue evidence="9">Leaf</tissue>
    </source>
</reference>
<dbReference type="Proteomes" id="UP001370490">
    <property type="component" value="Unassembled WGS sequence"/>
</dbReference>
<keyword evidence="5" id="KW-0521">NADP</keyword>
<keyword evidence="10" id="KW-1185">Reference proteome</keyword>
<accession>A0AAN8UW88</accession>
<evidence type="ECO:0000256" key="1">
    <source>
        <dbReference type="ARBA" id="ARBA00001974"/>
    </source>
</evidence>
<keyword evidence="7 8" id="KW-0503">Monooxygenase</keyword>